<dbReference type="Gene3D" id="3.40.190.10">
    <property type="entry name" value="Periplasmic binding protein-like II"/>
    <property type="match status" value="1"/>
</dbReference>
<reference evidence="1 3" key="1">
    <citation type="journal article" date="2010" name="Stand. Genomic Sci.">
        <title>Complete genome sequence of Meiothermus silvanus type strain (VI-R2).</title>
        <authorList>
            <person name="Sikorski J."/>
            <person name="Tindall B.J."/>
            <person name="Lowry S."/>
            <person name="Lucas S."/>
            <person name="Nolan M."/>
            <person name="Copeland A."/>
            <person name="Glavina Del Rio T."/>
            <person name="Tice H."/>
            <person name="Cheng J.F."/>
            <person name="Han C."/>
            <person name="Pitluck S."/>
            <person name="Liolios K."/>
            <person name="Ivanova N."/>
            <person name="Mavromatis K."/>
            <person name="Mikhailova N."/>
            <person name="Pati A."/>
            <person name="Goodwin L."/>
            <person name="Chen A."/>
            <person name="Palaniappan K."/>
            <person name="Land M."/>
            <person name="Hauser L."/>
            <person name="Chang Y.J."/>
            <person name="Jeffries C.D."/>
            <person name="Rohde M."/>
            <person name="Goker M."/>
            <person name="Woyke T."/>
            <person name="Bristow J."/>
            <person name="Eisen J.A."/>
            <person name="Markowitz V."/>
            <person name="Hugenholtz P."/>
            <person name="Kyrpides N.C."/>
            <person name="Klenk H.P."/>
            <person name="Lapidus A."/>
        </authorList>
    </citation>
    <scope>NUCLEOTIDE SEQUENCE [LARGE SCALE GENOMIC DNA]</scope>
    <source>
        <strain evidence="3">ATCC 700542 / DSM 9946 / VI-R2</strain>
        <strain evidence="1">DSM 9946</strain>
        <plasmid evidence="3">Plasmid pMESIL01</plasmid>
    </source>
</reference>
<sequence length="410" mass="45469">MQAHWLKAIVTMTVALLSLGTAQKLTFWHYWDGANGQVLQGLIERYQKEHPGVTIESVFVPGGELLTKLQTAITAKQTPSMAISDLVAMPLLTQSGALSPLDDFIRQSNLNLADYFPGPLVYGLYQGKRYSLPVSASNLGLFWNKNLFRAAGLDPNRPPRNWDELLRFARQIKAKTGKWGIELFTQGGEGTTWQTQVYFWGAGAEFLNANNTAPAFNSPQGVRALQFLVDLVQKEKVAPVAPWGLFGRGEAAMVMDGSWMTQFFPQQVNFELGAAPFPYPAGGHPATNMGGEQIFIFQNADAASAKAAWDFINWFSSTPVQVEWDRGTGFLPVRRSVANDPAYRAWVSNARPLMRPFVDSMAFARPRPPVARYPQISDIFAKYVQEALLGRLSPKEALDRAAQEVTPLLR</sequence>
<dbReference type="OrthoDB" id="29360at2"/>
<dbReference type="KEGG" id="msv:Mesil_3422"/>
<evidence type="ECO:0000313" key="3">
    <source>
        <dbReference type="Proteomes" id="UP000001916"/>
    </source>
</evidence>
<geneLocation type="plasmid" evidence="1 3">
    <name>pMESIL01</name>
</geneLocation>
<dbReference type="Pfam" id="PF01547">
    <property type="entry name" value="SBP_bac_1"/>
    <property type="match status" value="1"/>
</dbReference>
<dbReference type="PANTHER" id="PTHR43649:SF12">
    <property type="entry name" value="DIACETYLCHITOBIOSE BINDING PROTEIN DASA"/>
    <property type="match status" value="1"/>
</dbReference>
<name>D7BIN9_ALLS1</name>
<reference evidence="1" key="2">
    <citation type="submission" date="2010-05" db="EMBL/GenBank/DDBJ databases">
        <title>The complete plasmid1 of Meiothermus silvanus DSM 9946.</title>
        <authorList>
            <consortium name="US DOE Joint Genome Institute (JGI-PGF)"/>
            <person name="Lucas S."/>
            <person name="Copeland A."/>
            <person name="Lapidus A."/>
            <person name="Glavina del Rio T."/>
            <person name="Dalin E."/>
            <person name="Tice H."/>
            <person name="Bruce D."/>
            <person name="Goodwin L."/>
            <person name="Pitluck S."/>
            <person name="Kyrpides N."/>
            <person name="Mavromatis K."/>
            <person name="Mikhailova N."/>
            <person name="Lowry S."/>
            <person name="Clum A."/>
            <person name="Brettin T."/>
            <person name="Detter J.C."/>
            <person name="Han C."/>
            <person name="Larimer F."/>
            <person name="Land M."/>
            <person name="Hauser L."/>
            <person name="Markowitz V."/>
            <person name="Cheng J.-F."/>
            <person name="Hugenholtz P."/>
            <person name="Woyke T."/>
            <person name="Wu D."/>
            <person name="Tindall B."/>
            <person name="Pomrenke H.G."/>
            <person name="Schneider S."/>
            <person name="Klenk H.-P."/>
            <person name="Eisen J.A."/>
        </authorList>
    </citation>
    <scope>NUCLEOTIDE SEQUENCE</scope>
    <source>
        <strain evidence="1">DSM 9946</strain>
        <plasmid evidence="1">pMESIL01</plasmid>
    </source>
</reference>
<keyword evidence="3" id="KW-1185">Reference proteome</keyword>
<evidence type="ECO:0000313" key="2">
    <source>
        <dbReference type="EMBL" id="ADH65233.1"/>
    </source>
</evidence>
<dbReference type="Proteomes" id="UP000001916">
    <property type="component" value="Plasmid pMESIL01"/>
</dbReference>
<proteinExistence type="predicted"/>
<dbReference type="AlphaFoldDB" id="D7BIN9"/>
<keyword evidence="2" id="KW-0813">Transport</keyword>
<dbReference type="EMBL" id="CP002043">
    <property type="protein sequence ID" value="ADH65233.1"/>
    <property type="molecule type" value="Genomic_DNA"/>
</dbReference>
<evidence type="ECO:0000313" key="1">
    <source>
        <dbReference type="EMBL" id="ADH65045.1"/>
    </source>
</evidence>
<dbReference type="SUPFAM" id="SSF53850">
    <property type="entry name" value="Periplasmic binding protein-like II"/>
    <property type="match status" value="1"/>
</dbReference>
<protein>
    <submittedName>
        <fullName evidence="2">ABC-type sugar transport systems permease component</fullName>
    </submittedName>
    <submittedName>
        <fullName evidence="1">Transcriptional regulator</fullName>
    </submittedName>
</protein>
<organism evidence="1 3">
    <name type="scientific">Allomeiothermus silvanus (strain ATCC 700542 / DSM 9946 / NBRC 106475 / NCIMB 13440 / VI-R2)</name>
    <name type="common">Thermus silvanus</name>
    <dbReference type="NCBI Taxonomy" id="526227"/>
    <lineage>
        <taxon>Bacteria</taxon>
        <taxon>Thermotogati</taxon>
        <taxon>Deinococcota</taxon>
        <taxon>Deinococci</taxon>
        <taxon>Thermales</taxon>
        <taxon>Thermaceae</taxon>
        <taxon>Allomeiothermus</taxon>
    </lineage>
</organism>
<dbReference type="CDD" id="cd14748">
    <property type="entry name" value="PBP2_UgpB"/>
    <property type="match status" value="1"/>
</dbReference>
<dbReference type="HOGENOM" id="CLU_031285_10_1_0"/>
<dbReference type="eggNOG" id="COG1653">
    <property type="taxonomic scope" value="Bacteria"/>
</dbReference>
<dbReference type="RefSeq" id="WP_013159571.1">
    <property type="nucleotide sequence ID" value="NC_014213.1"/>
</dbReference>
<dbReference type="InterPro" id="IPR050490">
    <property type="entry name" value="Bact_solute-bd_prot1"/>
</dbReference>
<keyword evidence="2" id="KW-0762">Sugar transport</keyword>
<dbReference type="KEGG" id="msv:Mesil_3226"/>
<gene>
    <name evidence="1" type="ORF">Mesil_3226</name>
    <name evidence="2" type="ORF">Mesil_3422</name>
</gene>
<dbReference type="PANTHER" id="PTHR43649">
    <property type="entry name" value="ARABINOSE-BINDING PROTEIN-RELATED"/>
    <property type="match status" value="1"/>
</dbReference>
<dbReference type="EMBL" id="CP002043">
    <property type="protein sequence ID" value="ADH65045.1"/>
    <property type="molecule type" value="Genomic_DNA"/>
</dbReference>
<dbReference type="InterPro" id="IPR006059">
    <property type="entry name" value="SBP"/>
</dbReference>
<keyword evidence="1" id="KW-0614">Plasmid</keyword>
<accession>D7BIN9</accession>